<dbReference type="EMBL" id="JRFU01000142">
    <property type="protein sequence ID" value="PWE85950.1"/>
    <property type="molecule type" value="Genomic_DNA"/>
</dbReference>
<evidence type="ECO:0008006" key="3">
    <source>
        <dbReference type="Google" id="ProtNLM"/>
    </source>
</evidence>
<proteinExistence type="predicted"/>
<dbReference type="OrthoDB" id="8375at2"/>
<dbReference type="InterPro" id="IPR013211">
    <property type="entry name" value="LVIVD"/>
</dbReference>
<gene>
    <name evidence="1" type="ORF">LG34_12810</name>
</gene>
<accession>A0A2V1JMH3</accession>
<dbReference type="Proteomes" id="UP000245288">
    <property type="component" value="Unassembled WGS sequence"/>
</dbReference>
<organism evidence="1 2">
    <name type="scientific">Eubacterium ramulus</name>
    <dbReference type="NCBI Taxonomy" id="39490"/>
    <lineage>
        <taxon>Bacteria</taxon>
        <taxon>Bacillati</taxon>
        <taxon>Bacillota</taxon>
        <taxon>Clostridia</taxon>
        <taxon>Eubacteriales</taxon>
        <taxon>Eubacteriaceae</taxon>
        <taxon>Eubacterium</taxon>
    </lineage>
</organism>
<reference evidence="1 2" key="1">
    <citation type="submission" date="2014-09" db="EMBL/GenBank/DDBJ databases">
        <title>Butyrate-producing bacteria isolated from human gut.</title>
        <authorList>
            <person name="Zhang Q."/>
            <person name="Zhao L."/>
        </authorList>
    </citation>
    <scope>NUCLEOTIDE SEQUENCE [LARGE SCALE GENOMIC DNA]</scope>
    <source>
        <strain evidence="1 2">21</strain>
    </source>
</reference>
<protein>
    <recommendedName>
        <fullName evidence="3">LVIVD repeat</fullName>
    </recommendedName>
</protein>
<dbReference type="Pfam" id="PF08309">
    <property type="entry name" value="LVIVD"/>
    <property type="match status" value="3"/>
</dbReference>
<keyword evidence="2" id="KW-1185">Reference proteome</keyword>
<evidence type="ECO:0000313" key="1">
    <source>
        <dbReference type="EMBL" id="PWE85950.1"/>
    </source>
</evidence>
<dbReference type="AlphaFoldDB" id="A0A2V1JMH3"/>
<sequence>MVKLEHPLSKNMELVATHDLNGQPGFQMALQVMNGHYYLYVTTYYHQGWQILDVTDPKHIICKHLDDPRGKSGTVHPKIQIADGIMITASGQRVRFLPMEGVDYDDYDSGIEIWDVKTDPMNPKLLGYWDNGGGEGIDGNSTHRNYYDGGRYVYTTSTCPGFLNNILRIIDIIDPANPKEVGRWYLKEQWLDGMDHVEWDTSKIQPGSLSPYPGYKHYHLHMPQVKDGYAYLAYCGYGLVILDVHDVTRPKYVGSLKIDPPFSDFISCHTALPMSGYNKDYLILTQEMGGDGRHAQFAGIVDISDKTQPTLVSMFPPYSVPEDAPFKNYVEKGGRPGLHNFHQPQGQPHYEDRPDRQYLTCFNGGIRVYDTSDIFNLREIAYYIPADPEKDAWPIPKMMNDGQIIARCEDVLVDDRGYIYITDSNGGLSVLRCLV</sequence>
<dbReference type="SUPFAM" id="SSF51004">
    <property type="entry name" value="C-terminal (heme d1) domain of cytochrome cd1-nitrite reductase"/>
    <property type="match status" value="1"/>
</dbReference>
<dbReference type="InterPro" id="IPR011048">
    <property type="entry name" value="Haem_d1_sf"/>
</dbReference>
<name>A0A2V1JMH3_EUBRA</name>
<dbReference type="RefSeq" id="WP_109216337.1">
    <property type="nucleotide sequence ID" value="NZ_JRFU01000142.1"/>
</dbReference>
<evidence type="ECO:0000313" key="2">
    <source>
        <dbReference type="Proteomes" id="UP000245288"/>
    </source>
</evidence>
<comment type="caution">
    <text evidence="1">The sequence shown here is derived from an EMBL/GenBank/DDBJ whole genome shotgun (WGS) entry which is preliminary data.</text>
</comment>